<accession>A0A848CHK2</accession>
<comment type="caution">
    <text evidence="1">The sequence shown here is derived from an EMBL/GenBank/DDBJ whole genome shotgun (WGS) entry which is preliminary data.</text>
</comment>
<organism evidence="1 2">
    <name type="scientific">Desulfovibrio piger</name>
    <dbReference type="NCBI Taxonomy" id="901"/>
    <lineage>
        <taxon>Bacteria</taxon>
        <taxon>Pseudomonadati</taxon>
        <taxon>Thermodesulfobacteriota</taxon>
        <taxon>Desulfovibrionia</taxon>
        <taxon>Desulfovibrionales</taxon>
        <taxon>Desulfovibrionaceae</taxon>
        <taxon>Desulfovibrio</taxon>
    </lineage>
</organism>
<protein>
    <recommendedName>
        <fullName evidence="3">RNA chaperone Hfq</fullName>
    </recommendedName>
</protein>
<evidence type="ECO:0000313" key="1">
    <source>
        <dbReference type="EMBL" id="NME52906.1"/>
    </source>
</evidence>
<name>A0A848CHK2_9BACT</name>
<evidence type="ECO:0000313" key="2">
    <source>
        <dbReference type="Proteomes" id="UP000522333"/>
    </source>
</evidence>
<sequence>MRAQTSEDTFSRLAEKFEGKEVRVYLANGAILSGRITFKDGWVEVTEVRGGKSSLCNLNHVISISRM</sequence>
<evidence type="ECO:0008006" key="3">
    <source>
        <dbReference type="Google" id="ProtNLM"/>
    </source>
</evidence>
<dbReference type="AlphaFoldDB" id="A0A848CHK2"/>
<gene>
    <name evidence="1" type="ORF">HF854_10350</name>
</gene>
<dbReference type="EMBL" id="JABAFY010000049">
    <property type="protein sequence ID" value="NME52906.1"/>
    <property type="molecule type" value="Genomic_DNA"/>
</dbReference>
<dbReference type="RefSeq" id="WP_168936209.1">
    <property type="nucleotide sequence ID" value="NZ_JABAFY010000049.1"/>
</dbReference>
<reference evidence="1 2" key="1">
    <citation type="submission" date="2020-04" db="EMBL/GenBank/DDBJ databases">
        <authorList>
            <person name="Hitch T.C.A."/>
            <person name="Wylensek D."/>
            <person name="Clavel T."/>
        </authorList>
    </citation>
    <scope>NUCLEOTIDE SEQUENCE [LARGE SCALE GENOMIC DNA]</scope>
    <source>
        <strain evidence="1 2">PG-251-APC-1</strain>
    </source>
</reference>
<proteinExistence type="predicted"/>
<dbReference type="Proteomes" id="UP000522333">
    <property type="component" value="Unassembled WGS sequence"/>
</dbReference>